<protein>
    <recommendedName>
        <fullName evidence="3">Molybdenum hydroxylase</fullName>
    </recommendedName>
</protein>
<reference evidence="1 2" key="1">
    <citation type="submission" date="2015-07" db="EMBL/GenBank/DDBJ databases">
        <title>Whole genome sequence of Thermanaerothrix daxensis DSM 23592.</title>
        <authorList>
            <person name="Hemp J."/>
            <person name="Ward L.M."/>
            <person name="Pace L.A."/>
            <person name="Fischer W.W."/>
        </authorList>
    </citation>
    <scope>NUCLEOTIDE SEQUENCE [LARGE SCALE GENOMIC DNA]</scope>
    <source>
        <strain evidence="1 2">GNS-1</strain>
    </source>
</reference>
<dbReference type="NCBIfam" id="TIGR03309">
    <property type="entry name" value="matur_yqeB"/>
    <property type="match status" value="1"/>
</dbReference>
<keyword evidence="2" id="KW-1185">Reference proteome</keyword>
<sequence length="274" mass="29623">MPLRVLVRGGGDLGSGVVLRLHRAGFWVLVTELEKPLVVRRKVAFAEAIYTGVARVEEIIARKVESPEEARACFLRGEVPVVIDPAAQTRIWFQPHVLVDARLTKKGGDLVHPAAPLVIGIGPGFVAGKDCHVVIESMRGHTLGRLYWEGSAEPDTGIPESVSGYNAQRVLRAPVEGVVHTRVEIGDLVREGQVIAEVNGHEVRAPFDGVIRGLVAEGLHVTQGMKIGDVDPRQNPKFCFLVSDKSLAIGGAALEAILSIPALRPLLYAEDGWR</sequence>
<dbReference type="STRING" id="869279.SE15_07485"/>
<dbReference type="InterPro" id="IPR017695">
    <property type="entry name" value="Se-dep_Mo_hydrolase_YqeB"/>
</dbReference>
<dbReference type="AlphaFoldDB" id="A0A0P6XHS7"/>
<dbReference type="Gene3D" id="3.40.630.10">
    <property type="entry name" value="Zn peptidases"/>
    <property type="match status" value="1"/>
</dbReference>
<dbReference type="SUPFAM" id="SSF53187">
    <property type="entry name" value="Zn-dependent exopeptidases"/>
    <property type="match status" value="1"/>
</dbReference>
<dbReference type="Proteomes" id="UP000050544">
    <property type="component" value="Unassembled WGS sequence"/>
</dbReference>
<accession>A0A0P6XHS7</accession>
<evidence type="ECO:0008006" key="3">
    <source>
        <dbReference type="Google" id="ProtNLM"/>
    </source>
</evidence>
<dbReference type="OrthoDB" id="9815497at2"/>
<dbReference type="PATRIC" id="fig|869279.4.peg.2229"/>
<proteinExistence type="predicted"/>
<dbReference type="RefSeq" id="WP_054521495.1">
    <property type="nucleotide sequence ID" value="NZ_LGKO01000004.1"/>
</dbReference>
<dbReference type="EMBL" id="LGKO01000004">
    <property type="protein sequence ID" value="KPL83108.1"/>
    <property type="molecule type" value="Genomic_DNA"/>
</dbReference>
<evidence type="ECO:0000313" key="2">
    <source>
        <dbReference type="Proteomes" id="UP000050544"/>
    </source>
</evidence>
<organism evidence="1 2">
    <name type="scientific">Thermanaerothrix daxensis</name>
    <dbReference type="NCBI Taxonomy" id="869279"/>
    <lineage>
        <taxon>Bacteria</taxon>
        <taxon>Bacillati</taxon>
        <taxon>Chloroflexota</taxon>
        <taxon>Anaerolineae</taxon>
        <taxon>Anaerolineales</taxon>
        <taxon>Anaerolineaceae</taxon>
        <taxon>Thermanaerothrix</taxon>
    </lineage>
</organism>
<evidence type="ECO:0000313" key="1">
    <source>
        <dbReference type="EMBL" id="KPL83108.1"/>
    </source>
</evidence>
<name>A0A0P6XHS7_9CHLR</name>
<gene>
    <name evidence="1" type="ORF">SE15_07485</name>
</gene>
<comment type="caution">
    <text evidence="1">The sequence shown here is derived from an EMBL/GenBank/DDBJ whole genome shotgun (WGS) entry which is preliminary data.</text>
</comment>